<comment type="caution">
    <text evidence="1">The sequence shown here is derived from an EMBL/GenBank/DDBJ whole genome shotgun (WGS) entry which is preliminary data.</text>
</comment>
<dbReference type="AlphaFoldDB" id="A0A921E3T3"/>
<name>A0A921E3T3_9HYPH</name>
<organism evidence="1 2">
    <name type="scientific">Methylorubrum populi</name>
    <dbReference type="NCBI Taxonomy" id="223967"/>
    <lineage>
        <taxon>Bacteria</taxon>
        <taxon>Pseudomonadati</taxon>
        <taxon>Pseudomonadota</taxon>
        <taxon>Alphaproteobacteria</taxon>
        <taxon>Hyphomicrobiales</taxon>
        <taxon>Methylobacteriaceae</taxon>
        <taxon>Methylorubrum</taxon>
    </lineage>
</organism>
<accession>A0A921E3T3</accession>
<gene>
    <name evidence="1" type="ORF">K8W01_14705</name>
</gene>
<evidence type="ECO:0000313" key="1">
    <source>
        <dbReference type="EMBL" id="HJE24903.1"/>
    </source>
</evidence>
<evidence type="ECO:0000313" key="2">
    <source>
        <dbReference type="Proteomes" id="UP000742631"/>
    </source>
</evidence>
<reference evidence="1" key="1">
    <citation type="journal article" date="2021" name="PeerJ">
        <title>Extensive microbial diversity within the chicken gut microbiome revealed by metagenomics and culture.</title>
        <authorList>
            <person name="Gilroy R."/>
            <person name="Ravi A."/>
            <person name="Getino M."/>
            <person name="Pursley I."/>
            <person name="Horton D.L."/>
            <person name="Alikhan N.F."/>
            <person name="Baker D."/>
            <person name="Gharbi K."/>
            <person name="Hall N."/>
            <person name="Watson M."/>
            <person name="Adriaenssens E.M."/>
            <person name="Foster-Nyarko E."/>
            <person name="Jarju S."/>
            <person name="Secka A."/>
            <person name="Antonio M."/>
            <person name="Oren A."/>
            <person name="Chaudhuri R.R."/>
            <person name="La Ragione R."/>
            <person name="Hildebrand F."/>
            <person name="Pallen M.J."/>
        </authorList>
    </citation>
    <scope>NUCLEOTIDE SEQUENCE</scope>
    <source>
        <strain evidence="1">316</strain>
    </source>
</reference>
<protein>
    <submittedName>
        <fullName evidence="1">Uncharacterized protein</fullName>
    </submittedName>
</protein>
<proteinExistence type="predicted"/>
<dbReference type="Gene3D" id="2.10.10.30">
    <property type="match status" value="1"/>
</dbReference>
<dbReference type="InterPro" id="IPR011050">
    <property type="entry name" value="Pectin_lyase_fold/virulence"/>
</dbReference>
<dbReference type="Proteomes" id="UP000742631">
    <property type="component" value="Unassembled WGS sequence"/>
</dbReference>
<sequence length="520" mass="55772">MARQPRQLAGIGASDLPNQAAVDAYKGPPREIVVGTETIHIQDGQTPGGIPLARRSDVAVKVDKTLPSLAYLLSRPTEGKIRERRTLLDFIPWQQHDQIRAGTIAETVDLKDSMALAATFAKQPFCELVIPGGVYPYSVSPNWAADHVRIITEGNVRFRYTGTEDAFICDSGPAVPGQDAPHVFGMQIGSPGSPIIIEGSSSTRNATFLRALNHSDISLNVRGCREIAFYIEFGVCSVFHLRASVNDGGWFKGARPALGLVTQRRTGDATDASPPSFLVFPNPVIEGVKKAGEIRSAGKLFFFHGTMEACTEHGLEIMRGADNVYIHGTDFEVNADYDIYDNGNDTQLVSIQALAQAPDKSLTSGVLLGAFSNNMKIRDSQINNITALSGAKNAVTDGLRYNMFGNGGIYEVGGANTVFAIRNAYDIANDKTYDATPSRTVLTLPNSASPDPYMYTNTLRCPVTVTVVGGAGSGGGPMGYVFKSRSGVLAEINPTGFVRLQPGESLGFIYTTKPIVTVLT</sequence>
<reference evidence="1" key="2">
    <citation type="submission" date="2021-09" db="EMBL/GenBank/DDBJ databases">
        <authorList>
            <person name="Gilroy R."/>
        </authorList>
    </citation>
    <scope>NUCLEOTIDE SEQUENCE</scope>
    <source>
        <strain evidence="1">316</strain>
    </source>
</reference>
<dbReference type="EMBL" id="DYYG01000043">
    <property type="protein sequence ID" value="HJE24903.1"/>
    <property type="molecule type" value="Genomic_DNA"/>
</dbReference>
<dbReference type="SUPFAM" id="SSF51126">
    <property type="entry name" value="Pectin lyase-like"/>
    <property type="match status" value="1"/>
</dbReference>